<gene>
    <name evidence="1" type="ORF">QN277_025582</name>
</gene>
<accession>A0AAE1J5V0</accession>
<dbReference type="EMBL" id="JAWXYG010000008">
    <property type="protein sequence ID" value="KAK4264402.1"/>
    <property type="molecule type" value="Genomic_DNA"/>
</dbReference>
<comment type="caution">
    <text evidence="1">The sequence shown here is derived from an EMBL/GenBank/DDBJ whole genome shotgun (WGS) entry which is preliminary data.</text>
</comment>
<dbReference type="Proteomes" id="UP001293593">
    <property type="component" value="Unassembled WGS sequence"/>
</dbReference>
<protein>
    <submittedName>
        <fullName evidence="1">Uncharacterized protein</fullName>
    </submittedName>
</protein>
<sequence>MKKDPELDLLHHQQQRDLEILKAVAQAIYSRSGSSRPINEFEAHRRNFKCKPSRFQPQSMTARSLAMVEPGVASSWDFNQSLWDSYELVSVSRRLETGLCLDTDDPFSISNLSRFLRRRGQESKNSLRNLFNQMSSRRFNENQVPRPK</sequence>
<dbReference type="PANTHER" id="PTHR34665:SF1">
    <property type="entry name" value="OS02G0595200 PROTEIN"/>
    <property type="match status" value="1"/>
</dbReference>
<reference evidence="1" key="1">
    <citation type="submission" date="2023-10" db="EMBL/GenBank/DDBJ databases">
        <title>Chromosome-level genome of the transformable northern wattle, Acacia crassicarpa.</title>
        <authorList>
            <person name="Massaro I."/>
            <person name="Sinha N.R."/>
            <person name="Poethig S."/>
            <person name="Leichty A.R."/>
        </authorList>
    </citation>
    <scope>NUCLEOTIDE SEQUENCE</scope>
    <source>
        <strain evidence="1">Acra3RX</strain>
        <tissue evidence="1">Leaf</tissue>
    </source>
</reference>
<dbReference type="PANTHER" id="PTHR34665">
    <property type="entry name" value="DUF3741 DOMAIN-CONTAINING PROTEIN"/>
    <property type="match status" value="1"/>
</dbReference>
<dbReference type="AlphaFoldDB" id="A0AAE1J5V0"/>
<evidence type="ECO:0000313" key="2">
    <source>
        <dbReference type="Proteomes" id="UP001293593"/>
    </source>
</evidence>
<proteinExistence type="predicted"/>
<evidence type="ECO:0000313" key="1">
    <source>
        <dbReference type="EMBL" id="KAK4264402.1"/>
    </source>
</evidence>
<organism evidence="1 2">
    <name type="scientific">Acacia crassicarpa</name>
    <name type="common">northern wattle</name>
    <dbReference type="NCBI Taxonomy" id="499986"/>
    <lineage>
        <taxon>Eukaryota</taxon>
        <taxon>Viridiplantae</taxon>
        <taxon>Streptophyta</taxon>
        <taxon>Embryophyta</taxon>
        <taxon>Tracheophyta</taxon>
        <taxon>Spermatophyta</taxon>
        <taxon>Magnoliopsida</taxon>
        <taxon>eudicotyledons</taxon>
        <taxon>Gunneridae</taxon>
        <taxon>Pentapetalae</taxon>
        <taxon>rosids</taxon>
        <taxon>fabids</taxon>
        <taxon>Fabales</taxon>
        <taxon>Fabaceae</taxon>
        <taxon>Caesalpinioideae</taxon>
        <taxon>mimosoid clade</taxon>
        <taxon>Acacieae</taxon>
        <taxon>Acacia</taxon>
    </lineage>
</organism>
<name>A0AAE1J5V0_9FABA</name>
<keyword evidence="2" id="KW-1185">Reference proteome</keyword>